<evidence type="ECO:0000313" key="2">
    <source>
        <dbReference type="Proteomes" id="UP000051952"/>
    </source>
</evidence>
<dbReference type="Proteomes" id="UP000051952">
    <property type="component" value="Unassembled WGS sequence"/>
</dbReference>
<name>A0A0S4JLU9_BODSA</name>
<evidence type="ECO:0000313" key="1">
    <source>
        <dbReference type="EMBL" id="CUG91609.1"/>
    </source>
</evidence>
<dbReference type="VEuPathDB" id="TriTrypDB:BSAL_32940"/>
<dbReference type="AlphaFoldDB" id="A0A0S4JLU9"/>
<keyword evidence="2" id="KW-1185">Reference proteome</keyword>
<proteinExistence type="predicted"/>
<organism evidence="1 2">
    <name type="scientific">Bodo saltans</name>
    <name type="common">Flagellated protozoan</name>
    <dbReference type="NCBI Taxonomy" id="75058"/>
    <lineage>
        <taxon>Eukaryota</taxon>
        <taxon>Discoba</taxon>
        <taxon>Euglenozoa</taxon>
        <taxon>Kinetoplastea</taxon>
        <taxon>Metakinetoplastina</taxon>
        <taxon>Eubodonida</taxon>
        <taxon>Bodonidae</taxon>
        <taxon>Bodo</taxon>
    </lineage>
</organism>
<sequence length="594" mass="64145">MHDTSVLTKDTDGDVLALLYGNDPALTEEFRLANKRLMSRDEPILSTNGSPERIAAPLVAHIPSLHPSSFFPHVTTTSRHREQSTVFFLSMIQYDAGLMYTTARLYLHLCSTVERKRLGRLEEVRRMQQRQEEELSAVLSMVDAGTMPLLASPVAGGAAARSQVPLVVDSACTESVFQRHAAEVSELEIAHKESSVTAVLEANEQFHSFLKAAAPDYVSHKLQSAIGDNKSTADKRDSPVAAAGSFLSVSDLLLLPNRPVDVLVLRIVNPLRGQVVGARPKDPTLAPIILECSPLDRLGDCNALCLKKYIDEDHQERWARRVQDHLGRIAGGHHSVLLLIGNQEEAKEWLGLTTISSESAVAEGTSDDRLASDDQATTLPPELLLPLPPEDCSGGWAALAGNALAGSELLGMSTSRLYAANYILLFDPTTESQRVGSSRCDVTIGGLGKALRDGLHYATSHGANRLSVAVLPTFGSASHPKPTSRRRMHGDDDVKPISGDAAVMYELHHAVATVQLALNCGKPPTRTGLHIAGLLHYLSEHRMMPPTIAAATGVASFNLSMAVRVFVSSHPMELAAAEAFQQDVEVVARIPVIQ</sequence>
<reference evidence="2" key="1">
    <citation type="submission" date="2015-09" db="EMBL/GenBank/DDBJ databases">
        <authorList>
            <consortium name="Pathogen Informatics"/>
        </authorList>
    </citation>
    <scope>NUCLEOTIDE SEQUENCE [LARGE SCALE GENOMIC DNA]</scope>
    <source>
        <strain evidence="2">Lake Konstanz</strain>
    </source>
</reference>
<gene>
    <name evidence="1" type="ORF">BSAL_32940</name>
</gene>
<dbReference type="EMBL" id="CYKH01001944">
    <property type="protein sequence ID" value="CUG91609.1"/>
    <property type="molecule type" value="Genomic_DNA"/>
</dbReference>
<accession>A0A0S4JLU9</accession>
<protein>
    <submittedName>
        <fullName evidence="1">GPI-anchored surface protein, putative</fullName>
    </submittedName>
</protein>